<evidence type="ECO:0000256" key="1">
    <source>
        <dbReference type="ARBA" id="ARBA00044755"/>
    </source>
</evidence>
<protein>
    <submittedName>
        <fullName evidence="2">Cytosolic protein</fullName>
    </submittedName>
</protein>
<keyword evidence="3" id="KW-1185">Reference proteome</keyword>
<comment type="similarity">
    <text evidence="1">Belongs to the bactofilin family.</text>
</comment>
<dbReference type="Pfam" id="PF04519">
    <property type="entry name" value="Bactofilin"/>
    <property type="match status" value="1"/>
</dbReference>
<evidence type="ECO:0000313" key="2">
    <source>
        <dbReference type="EMBL" id="AHH09393.1"/>
    </source>
</evidence>
<dbReference type="PANTHER" id="PTHR35024:SF4">
    <property type="entry name" value="POLYMER-FORMING CYTOSKELETAL PROTEIN"/>
    <property type="match status" value="1"/>
</dbReference>
<dbReference type="Proteomes" id="UP000019331">
    <property type="component" value="Chromosome"/>
</dbReference>
<name>A0ABM5PJQ1_BORPR</name>
<dbReference type="EMBL" id="CP005851">
    <property type="protein sequence ID" value="AHH09393.1"/>
    <property type="molecule type" value="Genomic_DNA"/>
</dbReference>
<evidence type="ECO:0000313" key="3">
    <source>
        <dbReference type="Proteomes" id="UP000019331"/>
    </source>
</evidence>
<accession>A0ABM5PJQ1</accession>
<proteinExistence type="inferred from homology"/>
<organism evidence="2 3">
    <name type="scientific">Borrelia parkeri SLO</name>
    <dbReference type="NCBI Taxonomy" id="1313294"/>
    <lineage>
        <taxon>Bacteria</taxon>
        <taxon>Pseudomonadati</taxon>
        <taxon>Spirochaetota</taxon>
        <taxon>Spirochaetia</taxon>
        <taxon>Spirochaetales</taxon>
        <taxon>Borreliaceae</taxon>
        <taxon>Borrelia</taxon>
    </lineage>
</organism>
<dbReference type="RefSeq" id="WP_025375536.1">
    <property type="nucleotide sequence ID" value="NZ_CP005851.2"/>
</dbReference>
<dbReference type="InterPro" id="IPR007607">
    <property type="entry name" value="BacA/B"/>
</dbReference>
<dbReference type="PANTHER" id="PTHR35024">
    <property type="entry name" value="HYPOTHETICAL CYTOSOLIC PROTEIN"/>
    <property type="match status" value="1"/>
</dbReference>
<reference evidence="2" key="1">
    <citation type="submission" date="2016-10" db="EMBL/GenBank/DDBJ databases">
        <title>Comparative Genomics of Relapsing Fever Spirochetes.</title>
        <authorList>
            <person name="Schwan T.G."/>
            <person name="Raffel S.J."/>
            <person name="Porcella S.F."/>
            <person name="Martens C.A."/>
            <person name="Bruno D.P."/>
            <person name="Ricklefs S.M."/>
            <person name="Barbian K.B."/>
        </authorList>
    </citation>
    <scope>NUCLEOTIDE SEQUENCE</scope>
    <source>
        <strain evidence="2">SLO</strain>
    </source>
</reference>
<sequence>MSIDTLEFEENNTQNVIKGNFEFEGYIESNKPIIIEGVLKGIINSTSSIYLREKANVEAEIKCNNFLNHGTMKGNVEALETIKIYKTGNLIGNIKTKELFIDSGALFNGNCEMEEKNDK</sequence>
<gene>
    <name evidence="2" type="ORF">BPA_0106400</name>
</gene>